<dbReference type="Proteomes" id="UP000596742">
    <property type="component" value="Unassembled WGS sequence"/>
</dbReference>
<dbReference type="Gene3D" id="3.90.1720.10">
    <property type="entry name" value="endopeptidase domain like (from Nostoc punctiforme)"/>
    <property type="match status" value="1"/>
</dbReference>
<evidence type="ECO:0000313" key="1">
    <source>
        <dbReference type="EMBL" id="VDI33754.1"/>
    </source>
</evidence>
<keyword evidence="2" id="KW-1185">Reference proteome</keyword>
<proteinExistence type="predicted"/>
<protein>
    <recommendedName>
        <fullName evidence="3">LRAT domain-containing protein</fullName>
    </recommendedName>
</protein>
<organism evidence="1 2">
    <name type="scientific">Mytilus galloprovincialis</name>
    <name type="common">Mediterranean mussel</name>
    <dbReference type="NCBI Taxonomy" id="29158"/>
    <lineage>
        <taxon>Eukaryota</taxon>
        <taxon>Metazoa</taxon>
        <taxon>Spiralia</taxon>
        <taxon>Lophotrochozoa</taxon>
        <taxon>Mollusca</taxon>
        <taxon>Bivalvia</taxon>
        <taxon>Autobranchia</taxon>
        <taxon>Pteriomorphia</taxon>
        <taxon>Mytilida</taxon>
        <taxon>Mytiloidea</taxon>
        <taxon>Mytilidae</taxon>
        <taxon>Mytilinae</taxon>
        <taxon>Mytilus</taxon>
    </lineage>
</organism>
<dbReference type="EMBL" id="UYJE01005073">
    <property type="protein sequence ID" value="VDI33754.1"/>
    <property type="molecule type" value="Genomic_DNA"/>
</dbReference>
<name>A0A8B6EGV5_MYTGA</name>
<evidence type="ECO:0000313" key="2">
    <source>
        <dbReference type="Proteomes" id="UP000596742"/>
    </source>
</evidence>
<dbReference type="OrthoDB" id="10446385at2759"/>
<reference evidence="1" key="1">
    <citation type="submission" date="2018-11" db="EMBL/GenBank/DDBJ databases">
        <authorList>
            <person name="Alioto T."/>
            <person name="Alioto T."/>
        </authorList>
    </citation>
    <scope>NUCLEOTIDE SEQUENCE</scope>
</reference>
<gene>
    <name evidence="1" type="ORF">MGAL_10B054791</name>
</gene>
<dbReference type="AlphaFoldDB" id="A0A8B6EGV5"/>
<evidence type="ECO:0008006" key="3">
    <source>
        <dbReference type="Google" id="ProtNLM"/>
    </source>
</evidence>
<accession>A0A8B6EGV5</accession>
<comment type="caution">
    <text evidence="1">The sequence shown here is derived from an EMBL/GenBank/DDBJ whole genome shotgun (WGS) entry which is preliminary data.</text>
</comment>
<sequence>MSRASQVLNAVSSKVQQTIHPTKHVPSVQNRIRSNLTRNQKPTYPILPMYEVLKLETADTKEDTCEFVQPSVASLNDLYGGAHVQLNGHGVHAGHAIVKGIDVKTGNLTVIYKRNVCRPKAEVIEETIQFPMYCGIRLFNYRDSAANHLVPQFTRLPSHASVSIAEYLKNNNAALQSCTEFRNNCEHFAVACTLGYDFSFKQVEQIMVAFGALKLIDERSMNDLAEYLVTKQFVKYKKGDSYLKLRLQSGKEIHLNFSK</sequence>